<feature type="compositionally biased region" description="Low complexity" evidence="2">
    <location>
        <begin position="126"/>
        <end position="138"/>
    </location>
</feature>
<dbReference type="GO" id="GO:0005634">
    <property type="term" value="C:nucleus"/>
    <property type="evidence" value="ECO:0007669"/>
    <property type="project" value="TreeGrafter"/>
</dbReference>
<feature type="compositionally biased region" description="Pro residues" evidence="2">
    <location>
        <begin position="647"/>
        <end position="676"/>
    </location>
</feature>
<dbReference type="Proteomes" id="UP000780801">
    <property type="component" value="Unassembled WGS sequence"/>
</dbReference>
<dbReference type="GO" id="GO:0000178">
    <property type="term" value="C:exosome (RNase complex)"/>
    <property type="evidence" value="ECO:0007669"/>
    <property type="project" value="TreeGrafter"/>
</dbReference>
<dbReference type="Pfam" id="PF10650">
    <property type="entry name" value="zf-C3H1"/>
    <property type="match status" value="1"/>
</dbReference>
<feature type="non-terminal residue" evidence="4">
    <location>
        <position position="2254"/>
    </location>
</feature>
<feature type="region of interest" description="Disordered" evidence="2">
    <location>
        <begin position="924"/>
        <end position="950"/>
    </location>
</feature>
<feature type="compositionally biased region" description="Polar residues" evidence="2">
    <location>
        <begin position="543"/>
        <end position="558"/>
    </location>
</feature>
<feature type="compositionally biased region" description="Polar residues" evidence="2">
    <location>
        <begin position="1219"/>
        <end position="1244"/>
    </location>
</feature>
<feature type="compositionally biased region" description="Polar residues" evidence="2">
    <location>
        <begin position="266"/>
        <end position="283"/>
    </location>
</feature>
<evidence type="ECO:0000313" key="4">
    <source>
        <dbReference type="EMBL" id="KAF9586691.1"/>
    </source>
</evidence>
<feature type="region of interest" description="Disordered" evidence="2">
    <location>
        <begin position="425"/>
        <end position="445"/>
    </location>
</feature>
<feature type="coiled-coil region" evidence="1">
    <location>
        <begin position="1174"/>
        <end position="1201"/>
    </location>
</feature>
<feature type="compositionally biased region" description="Polar residues" evidence="2">
    <location>
        <begin position="243"/>
        <end position="253"/>
    </location>
</feature>
<dbReference type="InterPro" id="IPR019607">
    <property type="entry name" value="Putative_zinc-finger_domain"/>
</dbReference>
<feature type="region of interest" description="Disordered" evidence="2">
    <location>
        <begin position="25"/>
        <end position="61"/>
    </location>
</feature>
<feature type="compositionally biased region" description="Polar residues" evidence="2">
    <location>
        <begin position="614"/>
        <end position="644"/>
    </location>
</feature>
<feature type="compositionally biased region" description="Low complexity" evidence="2">
    <location>
        <begin position="800"/>
        <end position="821"/>
    </location>
</feature>
<evidence type="ECO:0000256" key="2">
    <source>
        <dbReference type="SAM" id="MobiDB-lite"/>
    </source>
</evidence>
<accession>A0A9P6KIZ0</accession>
<feature type="compositionally biased region" description="Basic and acidic residues" evidence="2">
    <location>
        <begin position="600"/>
        <end position="612"/>
    </location>
</feature>
<dbReference type="SUPFAM" id="SSF48452">
    <property type="entry name" value="TPR-like"/>
    <property type="match status" value="1"/>
</dbReference>
<feature type="compositionally biased region" description="Basic and acidic residues" evidence="2">
    <location>
        <begin position="1267"/>
        <end position="1285"/>
    </location>
</feature>
<feature type="compositionally biased region" description="Low complexity" evidence="2">
    <location>
        <begin position="154"/>
        <end position="165"/>
    </location>
</feature>
<dbReference type="PANTHER" id="PTHR21563">
    <property type="entry name" value="ZINC FINGER C3H1 DOMAIN-CONTAINING PROTEIN"/>
    <property type="match status" value="1"/>
</dbReference>
<feature type="compositionally biased region" description="Basic and acidic residues" evidence="2">
    <location>
        <begin position="84"/>
        <end position="93"/>
    </location>
</feature>
<feature type="region of interest" description="Disordered" evidence="2">
    <location>
        <begin position="731"/>
        <end position="835"/>
    </location>
</feature>
<protein>
    <submittedName>
        <fullName evidence="4">Zinc finger C3H1 domain-containing protein</fullName>
    </submittedName>
</protein>
<dbReference type="InterPro" id="IPR039278">
    <property type="entry name" value="Red1"/>
</dbReference>
<feature type="region of interest" description="Disordered" evidence="2">
    <location>
        <begin position="224"/>
        <end position="322"/>
    </location>
</feature>
<sequence length="2254" mass="250761">MTSKPFDLESLRTAALQSMRQTATAETNIAPTSDAISLSPGPDTNQGSTITPSNPQLRSNITNSTMTSIIVDLTDDASDQTNELSDHSFPQDREEGELSSDDDTPLQQVSLTPTAVATTIVATAATTATASTTKASTPSGPRPPPHHFERNDPRNNLNRSNSSSRSEQKGSFPKRFRKGGVALDGDDVQVDTHEPDFIALVEEYQRQRARATAQTTKDALLQEVTQGDEIPGLGQAKGAPKGMSNNSNASGTGQNDGGNGHRRWKNTSNQRQQDYNRPQSNWKQRGRDANVVDSREEPHLWGDPQRQRDNHPSFRQSGPQQHETTANAYASMPYMTHHQNHTQPHSLLTAYGLDAQTAANPMSFDPTQYFAQEHGQWNIHMVQALVNELLSHGVLPQFLLDMGIDPAVVGHVCLMRQHQLPVSPSNPIPFNPNGASPPSQSNAAQPFQHFPFPLSAQTPSQQATMPGFDHFNAMLNPQFNPAQHQMFASQAVPSDPFAISLVKEQLEMILSYASQILPQGWNSLLDAPNIALADPMSSLPAPSGQSASTTPLIYQQTKPDSEESVPDLIPEASKEGSSLFLRPSFAEASQGTSTASRQSNRSDEERTRKKFSDLTLSSTEPSMGQLPATSQDAKPSLFSKTAELSSHPPPPPLEFAPPIPPPPPPPSPPPPPPVLPPADEQLLVSQPRQAMLDQLVDDSSYSAVSTPPDYISSPDTRNPMEQSAEVIVLDNDSEDIASQNATSRRDSIASQEDIDMDLDDGAESTILDGSWKTTQDKTPRVQEIATLPASRKSSFISSAPTTTIRPLSRTSTPTPPSEATSFRLPTQAQGSHRYGRKRAVALDFIPQSPQSEPFVNQRRLPYLIDLDDEDGDGYVDEPMDRPAVSISKPRPTPPTGLKDASYLENIQQRVKALNDLIQAKERAKLNSTSASTSAANSPHSSDGGSKVTPLPQLHKTQSALLVDPTGDTEDLQLALEQTTLSETSQIQSLLYKHSRDLEGLRSSLQKSDEEASLTANMLEVERNALEDIRKDVDSLSEAKQAAQVEVLRRQSELEEALKRLAHATLLLEPAHARLADVEKSIEEKLLLVTTATEKSRETKSAIAATQRDILLKRTQLMSFEANNAAFAMDKTTPFEKDTRSAQIVQPELGLNDAIGSKRRAEGAEIVSAIQKKPRTQMREEISALAKRLQELTKEKELLATVRSRVSSPAPTPTKAAPTDVTQSESTPISQPQSSLATTTKLSPTQTQQIQSEKQQLLLQRLHEQRMLHKKQQELQRELEKQKRQVAEPTPAVQNSLPNTLAAVTAAMVPTSAGPIPSTIDKPLSELDTYLSQEKFTLSTAPSAATPSGEMTHRSWKVPTSIKRLISCGPYLVEMDHLCLPSNLFKLELSPITEKLKDDDPGLIARNVASNKTVDYVSPLSMFRSYRFNSDYKQNVKGGYQSLTFSHRIDPMKRMCLYELSGGSCNDDTCKSQHMRDCALSDGELVVDMARYSEGNSPESQKSFAQAQSTRLARLRAAGIHNTDILLDWIVDHHRDYVQDPTSSIKFGERVISGETQSPPQTSKWSTAEKRTVDRLIGAQQNDDSDPLDYLPVVMSALANADETSSTKAKRYYDALLPEDYDAKLKDDSFNESLWIEYAICALTFARVEENDPGKSPAQGALSILSRALAFVPRSEPLWGLLLDLYCRHGTEIETRKMFEGALQFVPDAQLIWWRFFLWEKSRNKRVYVLDRMFERACCFPNEKDDPATRSRYVADVVLQILQQMISVDLVESAKNWMQNFLTCKSWDSIIPSSTSYTLTDEIWNDKDMADLSATYASRLLTPKDLAILWLSYVYLIWFHELPAQLFLEHPDNYLSMDDLFLIEWPIIEESDQDDELHHIVYDIFLGLTVYFVDIDARASLVATLKNFVSFLMARGQQREDILELVEPSRFPESYPEIRDLYAQVLANFGDENARERGLDEILQESPSQAYLWNRYVHGLPDSKKLEALERSIFPYFKLAKLSDNSDFLLPYHLFQTALGIEKFGTSKMPLKLPVEKTKTDPFLWLNFISMMVLRTKLSKMKKVKITDIALMSLENVSVNECEILQIDLAVQMIARNLNLLPGKGGKAKFSEVLNSALRGISMSMPNPYDRYSTGELSVVPLSDYSTLNRVVEGVWNRLVDSPPELKIAVMDAFLKFMPENPEVYLRMGEAEESAGNIEQSRKILIACFQRFPFSEHIWKRMFHLFTDPKSKNTMDLLSHASIFSPATAAKFIHM</sequence>
<organism evidence="4 5">
    <name type="scientific">Lunasporangiospora selenospora</name>
    <dbReference type="NCBI Taxonomy" id="979761"/>
    <lineage>
        <taxon>Eukaryota</taxon>
        <taxon>Fungi</taxon>
        <taxon>Fungi incertae sedis</taxon>
        <taxon>Mucoromycota</taxon>
        <taxon>Mortierellomycotina</taxon>
        <taxon>Mortierellomycetes</taxon>
        <taxon>Mortierellales</taxon>
        <taxon>Mortierellaceae</taxon>
        <taxon>Lunasporangiospora</taxon>
    </lineage>
</organism>
<feature type="region of interest" description="Disordered" evidence="2">
    <location>
        <begin position="539"/>
        <end position="568"/>
    </location>
</feature>
<gene>
    <name evidence="4" type="primary">ZFC3H1</name>
    <name evidence="4" type="ORF">BGW38_009476</name>
</gene>
<feature type="compositionally biased region" description="Polar residues" evidence="2">
    <location>
        <begin position="587"/>
        <end position="599"/>
    </location>
</feature>
<dbReference type="InterPro" id="IPR011990">
    <property type="entry name" value="TPR-like_helical_dom_sf"/>
</dbReference>
<comment type="caution">
    <text evidence="4">The sequence shown here is derived from an EMBL/GenBank/DDBJ whole genome shotgun (WGS) entry which is preliminary data.</text>
</comment>
<keyword evidence="5" id="KW-1185">Reference proteome</keyword>
<feature type="region of interest" description="Disordered" evidence="2">
    <location>
        <begin position="585"/>
        <end position="718"/>
    </location>
</feature>
<dbReference type="EMBL" id="JAABOA010000007">
    <property type="protein sequence ID" value="KAF9586691.1"/>
    <property type="molecule type" value="Genomic_DNA"/>
</dbReference>
<feature type="domain" description="Putative zinc-finger" evidence="3">
    <location>
        <begin position="1454"/>
        <end position="1475"/>
    </location>
</feature>
<feature type="compositionally biased region" description="Acidic residues" evidence="2">
    <location>
        <begin position="94"/>
        <end position="104"/>
    </location>
</feature>
<feature type="region of interest" description="Disordered" evidence="2">
    <location>
        <begin position="879"/>
        <end position="898"/>
    </location>
</feature>
<dbReference type="OrthoDB" id="1922977at2759"/>
<feature type="region of interest" description="Disordered" evidence="2">
    <location>
        <begin position="1201"/>
        <end position="1252"/>
    </location>
</feature>
<evidence type="ECO:0000259" key="3">
    <source>
        <dbReference type="Pfam" id="PF10650"/>
    </source>
</evidence>
<feature type="compositionally biased region" description="Polar residues" evidence="2">
    <location>
        <begin position="433"/>
        <end position="445"/>
    </location>
</feature>
<reference evidence="4" key="1">
    <citation type="journal article" date="2020" name="Fungal Divers.">
        <title>Resolving the Mortierellaceae phylogeny through synthesis of multi-gene phylogenetics and phylogenomics.</title>
        <authorList>
            <person name="Vandepol N."/>
            <person name="Liber J."/>
            <person name="Desiro A."/>
            <person name="Na H."/>
            <person name="Kennedy M."/>
            <person name="Barry K."/>
            <person name="Grigoriev I.V."/>
            <person name="Miller A.N."/>
            <person name="O'Donnell K."/>
            <person name="Stajich J.E."/>
            <person name="Bonito G."/>
        </authorList>
    </citation>
    <scope>NUCLEOTIDE SEQUENCE</scope>
    <source>
        <strain evidence="4">KOD1015</strain>
    </source>
</reference>
<feature type="region of interest" description="Disordered" evidence="2">
    <location>
        <begin position="126"/>
        <end position="188"/>
    </location>
</feature>
<feature type="compositionally biased region" description="Acidic residues" evidence="2">
    <location>
        <begin position="752"/>
        <end position="762"/>
    </location>
</feature>
<feature type="compositionally biased region" description="Basic and acidic residues" evidence="2">
    <location>
        <begin position="285"/>
        <end position="312"/>
    </location>
</feature>
<feature type="region of interest" description="Disordered" evidence="2">
    <location>
        <begin position="1267"/>
        <end position="1291"/>
    </location>
</feature>
<feature type="coiled-coil region" evidence="1">
    <location>
        <begin position="1018"/>
        <end position="1045"/>
    </location>
</feature>
<feature type="compositionally biased region" description="Low complexity" evidence="2">
    <location>
        <begin position="926"/>
        <end position="941"/>
    </location>
</feature>
<feature type="region of interest" description="Disordered" evidence="2">
    <location>
        <begin position="79"/>
        <end position="106"/>
    </location>
</feature>
<dbReference type="Gene3D" id="1.25.40.10">
    <property type="entry name" value="Tetratricopeptide repeat domain"/>
    <property type="match status" value="1"/>
</dbReference>
<proteinExistence type="predicted"/>
<feature type="compositionally biased region" description="Polar residues" evidence="2">
    <location>
        <begin position="313"/>
        <end position="322"/>
    </location>
</feature>
<name>A0A9P6KIZ0_9FUNG</name>
<evidence type="ECO:0000256" key="1">
    <source>
        <dbReference type="SAM" id="Coils"/>
    </source>
</evidence>
<keyword evidence="1" id="KW-0175">Coiled coil</keyword>
<dbReference type="PANTHER" id="PTHR21563:SF3">
    <property type="entry name" value="ZINC FINGER C3H1 DOMAIN-CONTAINING PROTEIN"/>
    <property type="match status" value="1"/>
</dbReference>
<evidence type="ECO:0000313" key="5">
    <source>
        <dbReference type="Proteomes" id="UP000780801"/>
    </source>
</evidence>